<keyword evidence="2" id="KW-1185">Reference proteome</keyword>
<reference evidence="2" key="1">
    <citation type="submission" date="2017-06" db="EMBL/GenBank/DDBJ databases">
        <title>Genome analysis of Fimbriiglobus ruber SP5, the first member of the order Planctomycetales with confirmed chitinolytic capability.</title>
        <authorList>
            <person name="Ravin N.V."/>
            <person name="Rakitin A.L."/>
            <person name="Ivanova A.A."/>
            <person name="Beletsky A.V."/>
            <person name="Kulichevskaya I.S."/>
            <person name="Mardanov A.V."/>
            <person name="Dedysh S.N."/>
        </authorList>
    </citation>
    <scope>NUCLEOTIDE SEQUENCE [LARGE SCALE GENOMIC DNA]</scope>
    <source>
        <strain evidence="2">SP5</strain>
    </source>
</reference>
<comment type="caution">
    <text evidence="1">The sequence shown here is derived from an EMBL/GenBank/DDBJ whole genome shotgun (WGS) entry which is preliminary data.</text>
</comment>
<proteinExistence type="predicted"/>
<sequence>MIFLLLFGAFSAGAIACVAIAVEYSPHLVLDAVKRLLDRLRA</sequence>
<evidence type="ECO:0000313" key="2">
    <source>
        <dbReference type="Proteomes" id="UP000214646"/>
    </source>
</evidence>
<name>A0A225D5L4_9BACT</name>
<accession>A0A225D5L4</accession>
<dbReference type="EMBL" id="NIDE01000019">
    <property type="protein sequence ID" value="OWK34924.1"/>
    <property type="molecule type" value="Genomic_DNA"/>
</dbReference>
<organism evidence="1 2">
    <name type="scientific">Fimbriiglobus ruber</name>
    <dbReference type="NCBI Taxonomy" id="1908690"/>
    <lineage>
        <taxon>Bacteria</taxon>
        <taxon>Pseudomonadati</taxon>
        <taxon>Planctomycetota</taxon>
        <taxon>Planctomycetia</taxon>
        <taxon>Gemmatales</taxon>
        <taxon>Gemmataceae</taxon>
        <taxon>Fimbriiglobus</taxon>
    </lineage>
</organism>
<dbReference type="Proteomes" id="UP000214646">
    <property type="component" value="Unassembled WGS sequence"/>
</dbReference>
<evidence type="ECO:0000313" key="1">
    <source>
        <dbReference type="EMBL" id="OWK34924.1"/>
    </source>
</evidence>
<gene>
    <name evidence="1" type="ORF">FRUB_09766</name>
</gene>
<protein>
    <submittedName>
        <fullName evidence="1">Uncharacterized protein</fullName>
    </submittedName>
</protein>
<dbReference type="AlphaFoldDB" id="A0A225D5L4"/>